<evidence type="ECO:0000256" key="1">
    <source>
        <dbReference type="SAM" id="MobiDB-lite"/>
    </source>
</evidence>
<dbReference type="InterPro" id="IPR004155">
    <property type="entry name" value="PBS_lyase_HEAT"/>
</dbReference>
<feature type="chain" id="PRO_5047408566" evidence="2">
    <location>
        <begin position="24"/>
        <end position="314"/>
    </location>
</feature>
<evidence type="ECO:0000313" key="3">
    <source>
        <dbReference type="EMBL" id="MBP3959045.1"/>
    </source>
</evidence>
<dbReference type="Gene3D" id="1.25.10.10">
    <property type="entry name" value="Leucine-rich Repeat Variant"/>
    <property type="match status" value="1"/>
</dbReference>
<sequence>MYRALTIAVAASAALLPTGCANMWDAVTSRKFRDAPFKTVGKVISPEDPVVVLRADPPRSGDERAKAMHRLKEPAVNKGTQEDQDQILEILTRSATTDPSPVLRFAAIEALGRFEDARVTAALMTAYQTADGLSEAERTRPSGPDPLTVIPVGGGASANRAPTRTGVDPGMPLKGPAGYAPDTVSALRCRCLESLGGTHKPEAARFLATVTGAAGPDTVVPGSDDPEIRQAAVRGLSNCRQPDAVVALAQVLKQEAGKDVILARQSHAGLVKLTGKQLPPDPEKWDGVVQAGVVIAPEPTRIESAIQNAVFWKK</sequence>
<dbReference type="RefSeq" id="WP_210659543.1">
    <property type="nucleotide sequence ID" value="NZ_JAGKQQ010000001.1"/>
</dbReference>
<dbReference type="Pfam" id="PF03130">
    <property type="entry name" value="HEAT_PBS"/>
    <property type="match status" value="1"/>
</dbReference>
<dbReference type="SUPFAM" id="SSF48371">
    <property type="entry name" value="ARM repeat"/>
    <property type="match status" value="1"/>
</dbReference>
<reference evidence="3 4" key="1">
    <citation type="submission" date="2021-04" db="EMBL/GenBank/DDBJ databases">
        <authorList>
            <person name="Ivanova A."/>
        </authorList>
    </citation>
    <scope>NUCLEOTIDE SEQUENCE [LARGE SCALE GENOMIC DNA]</scope>
    <source>
        <strain evidence="3 4">G18</strain>
    </source>
</reference>
<feature type="region of interest" description="Disordered" evidence="1">
    <location>
        <begin position="151"/>
        <end position="174"/>
    </location>
</feature>
<accession>A0ABS5C0Q2</accession>
<dbReference type="Proteomes" id="UP000676565">
    <property type="component" value="Unassembled WGS sequence"/>
</dbReference>
<keyword evidence="2" id="KW-0732">Signal</keyword>
<feature type="signal peptide" evidence="2">
    <location>
        <begin position="1"/>
        <end position="23"/>
    </location>
</feature>
<keyword evidence="4" id="KW-1185">Reference proteome</keyword>
<dbReference type="InterPro" id="IPR016024">
    <property type="entry name" value="ARM-type_fold"/>
</dbReference>
<comment type="caution">
    <text evidence="3">The sequence shown here is derived from an EMBL/GenBank/DDBJ whole genome shotgun (WGS) entry which is preliminary data.</text>
</comment>
<dbReference type="EMBL" id="JAGKQQ010000001">
    <property type="protein sequence ID" value="MBP3959045.1"/>
    <property type="molecule type" value="Genomic_DNA"/>
</dbReference>
<name>A0ABS5C0Q2_9BACT</name>
<dbReference type="SMART" id="SM00567">
    <property type="entry name" value="EZ_HEAT"/>
    <property type="match status" value="2"/>
</dbReference>
<dbReference type="InterPro" id="IPR011989">
    <property type="entry name" value="ARM-like"/>
</dbReference>
<gene>
    <name evidence="3" type="ORF">J8F10_27695</name>
</gene>
<evidence type="ECO:0000313" key="4">
    <source>
        <dbReference type="Proteomes" id="UP000676565"/>
    </source>
</evidence>
<protein>
    <submittedName>
        <fullName evidence="3">HEAT repeat domain-containing protein</fullName>
    </submittedName>
</protein>
<organism evidence="3 4">
    <name type="scientific">Gemmata palustris</name>
    <dbReference type="NCBI Taxonomy" id="2822762"/>
    <lineage>
        <taxon>Bacteria</taxon>
        <taxon>Pseudomonadati</taxon>
        <taxon>Planctomycetota</taxon>
        <taxon>Planctomycetia</taxon>
        <taxon>Gemmatales</taxon>
        <taxon>Gemmataceae</taxon>
        <taxon>Gemmata</taxon>
    </lineage>
</organism>
<proteinExistence type="predicted"/>
<evidence type="ECO:0000256" key="2">
    <source>
        <dbReference type="SAM" id="SignalP"/>
    </source>
</evidence>